<dbReference type="SMART" id="SM00866">
    <property type="entry name" value="UTRA"/>
    <property type="match status" value="1"/>
</dbReference>
<dbReference type="SUPFAM" id="SSF46785">
    <property type="entry name" value="Winged helix' DNA-binding domain"/>
    <property type="match status" value="1"/>
</dbReference>
<evidence type="ECO:0000313" key="6">
    <source>
        <dbReference type="EMBL" id="OUN88480.1"/>
    </source>
</evidence>
<dbReference type="PROSITE" id="PS50949">
    <property type="entry name" value="HTH_GNTR"/>
    <property type="match status" value="1"/>
</dbReference>
<dbReference type="PRINTS" id="PR00035">
    <property type="entry name" value="HTHGNTR"/>
</dbReference>
<name>A0A1Y3Y2E3_9ACTN</name>
<dbReference type="Proteomes" id="UP000195781">
    <property type="component" value="Unassembled WGS sequence"/>
</dbReference>
<dbReference type="PANTHER" id="PTHR44846:SF12">
    <property type="entry name" value="HTH-TYPE TRANSCRIPTIONAL REGULATOR TRER"/>
    <property type="match status" value="1"/>
</dbReference>
<dbReference type="AlphaFoldDB" id="A0A1Y3Y2E3"/>
<dbReference type="InterPro" id="IPR050679">
    <property type="entry name" value="Bact_HTH_transcr_reg"/>
</dbReference>
<evidence type="ECO:0000256" key="1">
    <source>
        <dbReference type="ARBA" id="ARBA00023015"/>
    </source>
</evidence>
<dbReference type="InterPro" id="IPR028978">
    <property type="entry name" value="Chorismate_lyase_/UTRA_dom_sf"/>
</dbReference>
<dbReference type="GO" id="GO:0045892">
    <property type="term" value="P:negative regulation of DNA-templated transcription"/>
    <property type="evidence" value="ECO:0007669"/>
    <property type="project" value="TreeGrafter"/>
</dbReference>
<organism evidence="6 7">
    <name type="scientific">[Collinsella] massiliensis</name>
    <dbReference type="NCBI Taxonomy" id="1232426"/>
    <lineage>
        <taxon>Bacteria</taxon>
        <taxon>Bacillati</taxon>
        <taxon>Actinomycetota</taxon>
        <taxon>Coriobacteriia</taxon>
        <taxon>Coriobacteriales</taxon>
        <taxon>Coriobacteriaceae</taxon>
        <taxon>Enorma</taxon>
    </lineage>
</organism>
<keyword evidence="7" id="KW-1185">Reference proteome</keyword>
<dbReference type="OrthoDB" id="7363114at2"/>
<dbReference type="GO" id="GO:0003700">
    <property type="term" value="F:DNA-binding transcription factor activity"/>
    <property type="evidence" value="ECO:0007669"/>
    <property type="project" value="UniProtKB-UniRule"/>
</dbReference>
<proteinExistence type="predicted"/>
<protein>
    <recommendedName>
        <fullName evidence="4">Trehalose operon repressor</fullName>
    </recommendedName>
</protein>
<dbReference type="SUPFAM" id="SSF64288">
    <property type="entry name" value="Chorismate lyase-like"/>
    <property type="match status" value="1"/>
</dbReference>
<keyword evidence="2" id="KW-0238">DNA-binding</keyword>
<dbReference type="GO" id="GO:0003677">
    <property type="term" value="F:DNA binding"/>
    <property type="evidence" value="ECO:0007669"/>
    <property type="project" value="UniProtKB-UniRule"/>
</dbReference>
<dbReference type="Pfam" id="PF07702">
    <property type="entry name" value="UTRA"/>
    <property type="match status" value="1"/>
</dbReference>
<accession>A0A1Y3Y2E3</accession>
<reference evidence="7" key="1">
    <citation type="submission" date="2017-04" db="EMBL/GenBank/DDBJ databases">
        <title>Function of individual gut microbiota members based on whole genome sequencing of pure cultures obtained from chicken caecum.</title>
        <authorList>
            <person name="Medvecky M."/>
            <person name="Cejkova D."/>
            <person name="Polansky O."/>
            <person name="Karasova D."/>
            <person name="Kubasova T."/>
            <person name="Cizek A."/>
            <person name="Rychlik I."/>
        </authorList>
    </citation>
    <scope>NUCLEOTIDE SEQUENCE [LARGE SCALE GENOMIC DNA]</scope>
    <source>
        <strain evidence="7">An5</strain>
    </source>
</reference>
<evidence type="ECO:0000313" key="7">
    <source>
        <dbReference type="Proteomes" id="UP000195781"/>
    </source>
</evidence>
<keyword evidence="3" id="KW-0804">Transcription</keyword>
<dbReference type="CDD" id="cd07377">
    <property type="entry name" value="WHTH_GntR"/>
    <property type="match status" value="1"/>
</dbReference>
<dbReference type="EMBL" id="NFIE01000012">
    <property type="protein sequence ID" value="OUN88480.1"/>
    <property type="molecule type" value="Genomic_DNA"/>
</dbReference>
<dbReference type="Pfam" id="PF00392">
    <property type="entry name" value="GntR"/>
    <property type="match status" value="1"/>
</dbReference>
<keyword evidence="1" id="KW-0805">Transcription regulation</keyword>
<dbReference type="PANTHER" id="PTHR44846">
    <property type="entry name" value="MANNOSYL-D-GLYCERATE TRANSPORT/METABOLISM SYSTEM REPRESSOR MNGR-RELATED"/>
    <property type="match status" value="1"/>
</dbReference>
<evidence type="ECO:0000259" key="5">
    <source>
        <dbReference type="PROSITE" id="PS50949"/>
    </source>
</evidence>
<evidence type="ECO:0000256" key="4">
    <source>
        <dbReference type="NCBIfam" id="TIGR02404"/>
    </source>
</evidence>
<evidence type="ECO:0000256" key="3">
    <source>
        <dbReference type="ARBA" id="ARBA00023163"/>
    </source>
</evidence>
<gene>
    <name evidence="6" type="ORF">B5G02_06075</name>
</gene>
<sequence>MPRAERDERSGPVKARYDTIYRDMLDSIEDGSYPYQSLLPSESALTQAFGCSHNTIRRAIALLKERGYVQPIHGKGVRVIWRPRERATFEVGGIESFRETVERNHLEAKTKVTDLAGIVADEALSELTGHPLGARLVTVERVRVLNGRALILDRSYFLADAVPGLTAEVAERSIYDYLEGELGTVIETSKRTITVERATAHDAELLDIEGVDYLAVMRSQTFDSQGTMFEYTESRHRPDTFCFHDTATRSRL</sequence>
<dbReference type="InterPro" id="IPR012770">
    <property type="entry name" value="TreR"/>
</dbReference>
<dbReference type="Gene3D" id="1.10.10.10">
    <property type="entry name" value="Winged helix-like DNA-binding domain superfamily/Winged helix DNA-binding domain"/>
    <property type="match status" value="1"/>
</dbReference>
<evidence type="ECO:0000256" key="2">
    <source>
        <dbReference type="ARBA" id="ARBA00023125"/>
    </source>
</evidence>
<dbReference type="InterPro" id="IPR036388">
    <property type="entry name" value="WH-like_DNA-bd_sf"/>
</dbReference>
<comment type="caution">
    <text evidence="6">The sequence shown here is derived from an EMBL/GenBank/DDBJ whole genome shotgun (WGS) entry which is preliminary data.</text>
</comment>
<dbReference type="InterPro" id="IPR000524">
    <property type="entry name" value="Tscrpt_reg_HTH_GntR"/>
</dbReference>
<dbReference type="NCBIfam" id="TIGR02404">
    <property type="entry name" value="trehalos_R_Bsub"/>
    <property type="match status" value="1"/>
</dbReference>
<dbReference type="Gene3D" id="3.40.1410.10">
    <property type="entry name" value="Chorismate lyase-like"/>
    <property type="match status" value="1"/>
</dbReference>
<feature type="domain" description="HTH gntR-type" evidence="5">
    <location>
        <begin position="14"/>
        <end position="82"/>
    </location>
</feature>
<dbReference type="InterPro" id="IPR011663">
    <property type="entry name" value="UTRA"/>
</dbReference>
<dbReference type="InterPro" id="IPR036390">
    <property type="entry name" value="WH_DNA-bd_sf"/>
</dbReference>
<dbReference type="SMART" id="SM00345">
    <property type="entry name" value="HTH_GNTR"/>
    <property type="match status" value="1"/>
</dbReference>